<dbReference type="EMBL" id="JX233784">
    <property type="protein sequence ID" value="AFO70887.1"/>
    <property type="molecule type" value="Genomic_DNA"/>
</dbReference>
<evidence type="ECO:0008006" key="3">
    <source>
        <dbReference type="Google" id="ProtNLM"/>
    </source>
</evidence>
<proteinExistence type="predicted"/>
<accession>I7CNB9</accession>
<evidence type="ECO:0000313" key="2">
    <source>
        <dbReference type="Proteomes" id="UP000232534"/>
    </source>
</evidence>
<keyword evidence="2" id="KW-1185">Reference proteome</keyword>
<organism evidence="1 2">
    <name type="scientific">Pseudomonas phage PA7</name>
    <dbReference type="NCBI Taxonomy" id="347330"/>
    <lineage>
        <taxon>Viruses</taxon>
        <taxon>Duplodnaviria</taxon>
        <taxon>Heunggongvirae</taxon>
        <taxon>Uroviricota</taxon>
        <taxon>Caudoviricetes</taxon>
        <taxon>Chimalliviridae</taxon>
        <taxon>Phikzvirus</taxon>
        <taxon>Phikzvirus PA7</taxon>
    </lineage>
</organism>
<name>I7CNB9_9CAUD</name>
<sequence length="111" mass="12462">MFIVDDKCYSWSSTSHGRGKRSEIVGAGVYVIEHIATGKYLVGLSKTVSNEVDKHIAALRRNSHQNKAMLGLVQRDMDLRLLEYPVSKVSDQKALIAKIRATTEPKYLMLN</sequence>
<dbReference type="Gene3D" id="3.40.1440.10">
    <property type="entry name" value="GIY-YIG endonuclease"/>
    <property type="match status" value="1"/>
</dbReference>
<dbReference type="RefSeq" id="YP_009617368.1">
    <property type="nucleotide sequence ID" value="NC_042060.1"/>
</dbReference>
<dbReference type="InterPro" id="IPR035901">
    <property type="entry name" value="GIY-YIG_endonuc_sf"/>
</dbReference>
<evidence type="ECO:0000313" key="1">
    <source>
        <dbReference type="EMBL" id="AFO70887.1"/>
    </source>
</evidence>
<protein>
    <recommendedName>
        <fullName evidence="3">GIY-YIG domain-containing protein</fullName>
    </recommendedName>
</protein>
<dbReference type="KEGG" id="vg:40093907"/>
<dbReference type="GeneID" id="40093907"/>
<dbReference type="Proteomes" id="UP000232534">
    <property type="component" value="Segment"/>
</dbReference>
<reference evidence="1 2" key="1">
    <citation type="submission" date="2012-06" db="EMBL/GenBank/DDBJ databases">
        <authorList>
            <person name="Kim M.S."/>
            <person name="Cha K.E."/>
            <person name="Kim Y.D."/>
            <person name="Myung H."/>
        </authorList>
    </citation>
    <scope>NUCLEOTIDE SEQUENCE [LARGE SCALE GENOMIC DNA]</scope>
</reference>